<gene>
    <name evidence="2" type="ORF">LCGC14_3067920</name>
</gene>
<sequence length="41" mass="4460">MLTHCPFDPTPGSKNWDPKSNGSKEYKGDAQKTTHLSRAGA</sequence>
<comment type="caution">
    <text evidence="2">The sequence shown here is derived from an EMBL/GenBank/DDBJ whole genome shotgun (WGS) entry which is preliminary data.</text>
</comment>
<feature type="non-terminal residue" evidence="2">
    <location>
        <position position="41"/>
    </location>
</feature>
<dbReference type="AlphaFoldDB" id="A0A0F8YPN2"/>
<feature type="compositionally biased region" description="Basic and acidic residues" evidence="1">
    <location>
        <begin position="22"/>
        <end position="32"/>
    </location>
</feature>
<organism evidence="2">
    <name type="scientific">marine sediment metagenome</name>
    <dbReference type="NCBI Taxonomy" id="412755"/>
    <lineage>
        <taxon>unclassified sequences</taxon>
        <taxon>metagenomes</taxon>
        <taxon>ecological metagenomes</taxon>
    </lineage>
</organism>
<evidence type="ECO:0000256" key="1">
    <source>
        <dbReference type="SAM" id="MobiDB-lite"/>
    </source>
</evidence>
<feature type="region of interest" description="Disordered" evidence="1">
    <location>
        <begin position="1"/>
        <end position="41"/>
    </location>
</feature>
<protein>
    <submittedName>
        <fullName evidence="2">Uncharacterized protein</fullName>
    </submittedName>
</protein>
<name>A0A0F8YPN2_9ZZZZ</name>
<evidence type="ECO:0000313" key="2">
    <source>
        <dbReference type="EMBL" id="KKK56099.1"/>
    </source>
</evidence>
<reference evidence="2" key="1">
    <citation type="journal article" date="2015" name="Nature">
        <title>Complex archaea that bridge the gap between prokaryotes and eukaryotes.</title>
        <authorList>
            <person name="Spang A."/>
            <person name="Saw J.H."/>
            <person name="Jorgensen S.L."/>
            <person name="Zaremba-Niedzwiedzka K."/>
            <person name="Martijn J."/>
            <person name="Lind A.E."/>
            <person name="van Eijk R."/>
            <person name="Schleper C."/>
            <person name="Guy L."/>
            <person name="Ettema T.J."/>
        </authorList>
    </citation>
    <scope>NUCLEOTIDE SEQUENCE</scope>
</reference>
<accession>A0A0F8YPN2</accession>
<proteinExistence type="predicted"/>
<dbReference type="EMBL" id="LAZR01065158">
    <property type="protein sequence ID" value="KKK56099.1"/>
    <property type="molecule type" value="Genomic_DNA"/>
</dbReference>